<comment type="caution">
    <text evidence="2">The sequence shown here is derived from an EMBL/GenBank/DDBJ whole genome shotgun (WGS) entry which is preliminary data.</text>
</comment>
<accession>A0A553PRE8</accession>
<feature type="compositionally biased region" description="Low complexity" evidence="1">
    <location>
        <begin position="66"/>
        <end position="75"/>
    </location>
</feature>
<dbReference type="Proteomes" id="UP000318571">
    <property type="component" value="Chromosome 12"/>
</dbReference>
<proteinExistence type="predicted"/>
<name>A0A553PRE8_TIGCA</name>
<evidence type="ECO:0000256" key="1">
    <source>
        <dbReference type="SAM" id="MobiDB-lite"/>
    </source>
</evidence>
<keyword evidence="3" id="KW-1185">Reference proteome</keyword>
<gene>
    <name evidence="2" type="ORF">TCAL_12373</name>
</gene>
<organism evidence="2 3">
    <name type="scientific">Tigriopus californicus</name>
    <name type="common">Marine copepod</name>
    <dbReference type="NCBI Taxonomy" id="6832"/>
    <lineage>
        <taxon>Eukaryota</taxon>
        <taxon>Metazoa</taxon>
        <taxon>Ecdysozoa</taxon>
        <taxon>Arthropoda</taxon>
        <taxon>Crustacea</taxon>
        <taxon>Multicrustacea</taxon>
        <taxon>Hexanauplia</taxon>
        <taxon>Copepoda</taxon>
        <taxon>Harpacticoida</taxon>
        <taxon>Harpacticidae</taxon>
        <taxon>Tigriopus</taxon>
    </lineage>
</organism>
<protein>
    <submittedName>
        <fullName evidence="2">Uncharacterized protein</fullName>
    </submittedName>
</protein>
<dbReference type="AlphaFoldDB" id="A0A553PRE8"/>
<dbReference type="OMA" id="XLDSIGH"/>
<evidence type="ECO:0000313" key="3">
    <source>
        <dbReference type="Proteomes" id="UP000318571"/>
    </source>
</evidence>
<dbReference type="EMBL" id="VCGU01000001">
    <property type="protein sequence ID" value="TRY80240.1"/>
    <property type="molecule type" value="Genomic_DNA"/>
</dbReference>
<feature type="compositionally biased region" description="Pro residues" evidence="1">
    <location>
        <begin position="95"/>
        <end position="105"/>
    </location>
</feature>
<sequence length="191" mass="20670">MGLKIKAGMAMTGLVLSWFFGLNGLSGIASYVDSTGNILVDIADGIGLVSKGIEALESYLESKPALPSLPEAPAEPTNPPEKDVPDAPEANPTPTHAPSPAPPTPVICRKGKCTPYDPSKDRVLQAQLIRAERERILQQVKSGELPADTVLPKRFTDDDFDEDDYRMRRVKGQLSLTKAKPLHFKALKPAQ</sequence>
<evidence type="ECO:0000313" key="2">
    <source>
        <dbReference type="EMBL" id="TRY80240.1"/>
    </source>
</evidence>
<reference evidence="2 3" key="1">
    <citation type="journal article" date="2018" name="Nat. Ecol. Evol.">
        <title>Genomic signatures of mitonuclear coevolution across populations of Tigriopus californicus.</title>
        <authorList>
            <person name="Barreto F.S."/>
            <person name="Watson E.T."/>
            <person name="Lima T.G."/>
            <person name="Willett C.S."/>
            <person name="Edmands S."/>
            <person name="Li W."/>
            <person name="Burton R.S."/>
        </authorList>
    </citation>
    <scope>NUCLEOTIDE SEQUENCE [LARGE SCALE GENOMIC DNA]</scope>
    <source>
        <strain evidence="2 3">San Diego</strain>
    </source>
</reference>
<feature type="region of interest" description="Disordered" evidence="1">
    <location>
        <begin position="66"/>
        <end position="112"/>
    </location>
</feature>